<evidence type="ECO:0000256" key="1">
    <source>
        <dbReference type="SAM" id="Phobius"/>
    </source>
</evidence>
<reference evidence="2 3" key="1">
    <citation type="journal article" date="2010" name="Stand. Genomic Sci.">
        <title>Complete genome sequence of Aminobacterium colombiense type strain (ALA-1).</title>
        <authorList>
            <person name="Chertkov O."/>
            <person name="Sikorski J."/>
            <person name="Brambilla E."/>
            <person name="Lapidus A."/>
            <person name="Copeland A."/>
            <person name="Glavina Del Rio T."/>
            <person name="Nolan M."/>
            <person name="Lucas S."/>
            <person name="Tice H."/>
            <person name="Cheng J.F."/>
            <person name="Han C."/>
            <person name="Detter J.C."/>
            <person name="Bruce D."/>
            <person name="Tapia R."/>
            <person name="Goodwin L."/>
            <person name="Pitluck S."/>
            <person name="Liolios K."/>
            <person name="Ivanova N."/>
            <person name="Mavromatis K."/>
            <person name="Ovchinnikova G."/>
            <person name="Pati A."/>
            <person name="Chen A."/>
            <person name="Palaniappan K."/>
            <person name="Land M."/>
            <person name="Hauser L."/>
            <person name="Chang Y.J."/>
            <person name="Jeffries C.D."/>
            <person name="Spring S."/>
            <person name="Rohde M."/>
            <person name="Goker M."/>
            <person name="Bristow J."/>
            <person name="Eisen J.A."/>
            <person name="Markowitz V."/>
            <person name="Hugenholtz P."/>
            <person name="Kyrpides N.C."/>
            <person name="Klenk H.P."/>
        </authorList>
    </citation>
    <scope>NUCLEOTIDE SEQUENCE [LARGE SCALE GENOMIC DNA]</scope>
    <source>
        <strain evidence="3">DSM 12261 / ALA-1</strain>
    </source>
</reference>
<feature type="transmembrane region" description="Helical" evidence="1">
    <location>
        <begin position="233"/>
        <end position="253"/>
    </location>
</feature>
<feature type="transmembrane region" description="Helical" evidence="1">
    <location>
        <begin position="164"/>
        <end position="183"/>
    </location>
</feature>
<feature type="transmembrane region" description="Helical" evidence="1">
    <location>
        <begin position="16"/>
        <end position="36"/>
    </location>
</feature>
<feature type="transmembrane region" description="Helical" evidence="1">
    <location>
        <begin position="328"/>
        <end position="345"/>
    </location>
</feature>
<feature type="transmembrane region" description="Helical" evidence="1">
    <location>
        <begin position="274"/>
        <end position="298"/>
    </location>
</feature>
<dbReference type="Pfam" id="PF07613">
    <property type="entry name" value="DUF1576"/>
    <property type="match status" value="2"/>
</dbReference>
<evidence type="ECO:0000313" key="3">
    <source>
        <dbReference type="Proteomes" id="UP000002366"/>
    </source>
</evidence>
<keyword evidence="3" id="KW-1185">Reference proteome</keyword>
<feature type="transmembrane region" description="Helical" evidence="1">
    <location>
        <begin position="136"/>
        <end position="158"/>
    </location>
</feature>
<keyword evidence="1" id="KW-0812">Transmembrane</keyword>
<keyword evidence="1" id="KW-0472">Membrane</keyword>
<evidence type="ECO:0000313" key="2">
    <source>
        <dbReference type="EMBL" id="ADE56468.1"/>
    </source>
</evidence>
<dbReference type="KEGG" id="aco:Amico_0325"/>
<sequence>MFKFAKKKQPLMQMRYGPYIGLCAFCFLFIIFPFIISSPREIFSGLWSIILDPDYLISDYVGVGGLGAAFFNSGLLTLSMTGILFLSGTQITGISISALLTVAGFALFGKNILNVWPILAGVYLFAKYRKEPFSRYIYIALFGTALSPLVSLMLFGNLLPFGPFNLFAGILVGLSIGMILPPLSTAFLRFHQGYSLYNVGFVTGTIGTVYVSLLKSFGLLVESRMIWTTGNNLLLAIFLYISFAALVLFSLFLPRWNKFKWIMGYSGRAVSDFVILEGWGATLFNMGIMGVITTSYILFIGGDLNGPTIGGILTVVGFSAFGKHPRNIIPVILGIMLGAITKRWGLAEPSIQLAALFGTTLAPISGEFGWKYGLIAGFVHSSVVLNVGMLHSGFNLYNNGFSGGLVAAFLLPLIETFARGGNNR</sequence>
<dbReference type="RefSeq" id="WP_013047734.1">
    <property type="nucleotide sequence ID" value="NC_014011.1"/>
</dbReference>
<evidence type="ECO:0008006" key="4">
    <source>
        <dbReference type="Google" id="ProtNLM"/>
    </source>
</evidence>
<gene>
    <name evidence="2" type="ordered locus">Amico_0325</name>
</gene>
<feature type="transmembrane region" description="Helical" evidence="1">
    <location>
        <begin position="375"/>
        <end position="394"/>
    </location>
</feature>
<dbReference type="EMBL" id="CP001997">
    <property type="protein sequence ID" value="ADE56468.1"/>
    <property type="molecule type" value="Genomic_DNA"/>
</dbReference>
<dbReference type="Proteomes" id="UP000002366">
    <property type="component" value="Chromosome"/>
</dbReference>
<name>D5ED36_AMICL</name>
<feature type="transmembrane region" description="Helical" evidence="1">
    <location>
        <begin position="304"/>
        <end position="321"/>
    </location>
</feature>
<accession>D5ED36</accession>
<protein>
    <recommendedName>
        <fullName evidence="4">DUF1576 domain-containing protein</fullName>
    </recommendedName>
</protein>
<dbReference type="eggNOG" id="ENOG502Z7MK">
    <property type="taxonomic scope" value="Bacteria"/>
</dbReference>
<dbReference type="AlphaFoldDB" id="D5ED36"/>
<dbReference type="STRING" id="572547.Amico_0325"/>
<dbReference type="HOGENOM" id="CLU_031185_0_0_0"/>
<keyword evidence="1" id="KW-1133">Transmembrane helix</keyword>
<feature type="transmembrane region" description="Helical" evidence="1">
    <location>
        <begin position="400"/>
        <end position="418"/>
    </location>
</feature>
<proteinExistence type="predicted"/>
<feature type="transmembrane region" description="Helical" evidence="1">
    <location>
        <begin position="195"/>
        <end position="213"/>
    </location>
</feature>
<feature type="transmembrane region" description="Helical" evidence="1">
    <location>
        <begin position="56"/>
        <end position="76"/>
    </location>
</feature>
<organism evidence="2 3">
    <name type="scientific">Aminobacterium colombiense (strain DSM 12261 / ALA-1)</name>
    <dbReference type="NCBI Taxonomy" id="572547"/>
    <lineage>
        <taxon>Bacteria</taxon>
        <taxon>Thermotogati</taxon>
        <taxon>Synergistota</taxon>
        <taxon>Synergistia</taxon>
        <taxon>Synergistales</taxon>
        <taxon>Aminobacteriaceae</taxon>
        <taxon>Aminobacterium</taxon>
    </lineage>
</organism>
<dbReference type="InterPro" id="IPR011470">
    <property type="entry name" value="DUF1576"/>
</dbReference>